<dbReference type="SUPFAM" id="SSF74853">
    <property type="entry name" value="Lamin A/C globular tail domain"/>
    <property type="match status" value="1"/>
</dbReference>
<feature type="domain" description="LTD" evidence="2">
    <location>
        <begin position="254"/>
        <end position="376"/>
    </location>
</feature>
<dbReference type="InterPro" id="IPR036415">
    <property type="entry name" value="Lamin_tail_dom_sf"/>
</dbReference>
<sequence>MGCLRQDDLSAPEQDCDAELSPNITLLEVLDSFDGSTREIRNEWVVEAYVISSDKSGNFYNTLHLQDRPAVPQAGVQVELEMRNSHLFFPLGQKVLLNLKGLYLGRSKGIFKLGHVYTSFGNLQVGRIPKHAVADHVYKVCEPPQALVPKILSVSDLTSQPANTLVGLKNMEFTRELKDSTYARAEEETVRTMQDCDDREIGLLSSGYSDFQTETLPSGKGAITAIYYPEGGQAMLMVRSPEDLDLKGDRCEELITEFTSSSLIISELADPDNNSAARYVELYYAGSEPLSLNGWRLDRYTNDNTERGSTLDLSAFTLNPGQFLLIASDAVVFQQTYGFAPDMEGGTNSPADSNGDDNLVLVDPFGTVIDIFGVVGEDGSGTNHEFEDGRAYRKAGIQLANPVFDPSEWEIFNDTGASGTTNQPQQAPGDFSPGARD</sequence>
<protein>
    <recommendedName>
        <fullName evidence="2">LTD domain-containing protein</fullName>
    </recommendedName>
</protein>
<dbReference type="Proteomes" id="UP000625780">
    <property type="component" value="Unassembled WGS sequence"/>
</dbReference>
<dbReference type="InterPro" id="IPR043744">
    <property type="entry name" value="DUF5689"/>
</dbReference>
<evidence type="ECO:0000256" key="1">
    <source>
        <dbReference type="SAM" id="MobiDB-lite"/>
    </source>
</evidence>
<organism evidence="3 4">
    <name type="scientific">Muriicola marianensis</name>
    <dbReference type="NCBI Taxonomy" id="1324801"/>
    <lineage>
        <taxon>Bacteria</taxon>
        <taxon>Pseudomonadati</taxon>
        <taxon>Bacteroidota</taxon>
        <taxon>Flavobacteriia</taxon>
        <taxon>Flavobacteriales</taxon>
        <taxon>Flavobacteriaceae</taxon>
        <taxon>Muriicola</taxon>
    </lineage>
</organism>
<evidence type="ECO:0000313" key="4">
    <source>
        <dbReference type="Proteomes" id="UP000625780"/>
    </source>
</evidence>
<dbReference type="Pfam" id="PF18942">
    <property type="entry name" value="DUF5689"/>
    <property type="match status" value="1"/>
</dbReference>
<evidence type="ECO:0000259" key="2">
    <source>
        <dbReference type="PROSITE" id="PS51841"/>
    </source>
</evidence>
<dbReference type="Pfam" id="PF00932">
    <property type="entry name" value="LTD"/>
    <property type="match status" value="1"/>
</dbReference>
<proteinExistence type="predicted"/>
<accession>A0ABQ1QYJ4</accession>
<name>A0ABQ1QYJ4_9FLAO</name>
<keyword evidence="4" id="KW-1185">Reference proteome</keyword>
<comment type="caution">
    <text evidence="3">The sequence shown here is derived from an EMBL/GenBank/DDBJ whole genome shotgun (WGS) entry which is preliminary data.</text>
</comment>
<reference evidence="4" key="1">
    <citation type="journal article" date="2019" name="Int. J. Syst. Evol. Microbiol.">
        <title>The Global Catalogue of Microorganisms (GCM) 10K type strain sequencing project: providing services to taxonomists for standard genome sequencing and annotation.</title>
        <authorList>
            <consortium name="The Broad Institute Genomics Platform"/>
            <consortium name="The Broad Institute Genome Sequencing Center for Infectious Disease"/>
            <person name="Wu L."/>
            <person name="Ma J."/>
        </authorList>
    </citation>
    <scope>NUCLEOTIDE SEQUENCE [LARGE SCALE GENOMIC DNA]</scope>
    <source>
        <strain evidence="4">CGMCC 1.12606</strain>
    </source>
</reference>
<dbReference type="Gene3D" id="2.60.40.1260">
    <property type="entry name" value="Lamin Tail domain"/>
    <property type="match status" value="1"/>
</dbReference>
<dbReference type="PROSITE" id="PS51841">
    <property type="entry name" value="LTD"/>
    <property type="match status" value="1"/>
</dbReference>
<feature type="compositionally biased region" description="Polar residues" evidence="1">
    <location>
        <begin position="415"/>
        <end position="426"/>
    </location>
</feature>
<dbReference type="EMBL" id="BMFH01000001">
    <property type="protein sequence ID" value="GGD51805.1"/>
    <property type="molecule type" value="Genomic_DNA"/>
</dbReference>
<feature type="region of interest" description="Disordered" evidence="1">
    <location>
        <begin position="409"/>
        <end position="437"/>
    </location>
</feature>
<evidence type="ECO:0000313" key="3">
    <source>
        <dbReference type="EMBL" id="GGD51805.1"/>
    </source>
</evidence>
<dbReference type="InterPro" id="IPR001322">
    <property type="entry name" value="Lamin_tail_dom"/>
</dbReference>
<gene>
    <name evidence="3" type="ORF">GCM10011361_18140</name>
</gene>